<dbReference type="PANTHER" id="PTHR30537:SF72">
    <property type="entry name" value="LYSR FAMILY TRANSCRIPTIONAL REGULATOR"/>
    <property type="match status" value="1"/>
</dbReference>
<sequence length="67" mass="7508">MPLRSRITANSAEVYIACCLAGLGMIQIPAYDVKRQLDAGLLIEVMPDHRAESMPMTLLYPHRQHLS</sequence>
<evidence type="ECO:0000259" key="3">
    <source>
        <dbReference type="Pfam" id="PF03466"/>
    </source>
</evidence>
<dbReference type="GO" id="GO:0003700">
    <property type="term" value="F:DNA-binding transcription factor activity"/>
    <property type="evidence" value="ECO:0007669"/>
    <property type="project" value="TreeGrafter"/>
</dbReference>
<dbReference type="Gene3D" id="3.40.190.290">
    <property type="match status" value="1"/>
</dbReference>
<dbReference type="AlphaFoldDB" id="A0A7H1MXH7"/>
<organism evidence="4 5">
    <name type="scientific">Defluviicoccus vanus</name>
    <dbReference type="NCBI Taxonomy" id="111831"/>
    <lineage>
        <taxon>Bacteria</taxon>
        <taxon>Pseudomonadati</taxon>
        <taxon>Pseudomonadota</taxon>
        <taxon>Alphaproteobacteria</taxon>
        <taxon>Rhodospirillales</taxon>
        <taxon>Rhodospirillaceae</taxon>
        <taxon>Defluviicoccus</taxon>
    </lineage>
</organism>
<dbReference type="Pfam" id="PF03466">
    <property type="entry name" value="LysR_substrate"/>
    <property type="match status" value="1"/>
</dbReference>
<comment type="similarity">
    <text evidence="1">Belongs to the LysR transcriptional regulatory family.</text>
</comment>
<evidence type="ECO:0000313" key="5">
    <source>
        <dbReference type="Proteomes" id="UP000516369"/>
    </source>
</evidence>
<dbReference type="PANTHER" id="PTHR30537">
    <property type="entry name" value="HTH-TYPE TRANSCRIPTIONAL REGULATOR"/>
    <property type="match status" value="1"/>
</dbReference>
<reference evidence="4 5" key="1">
    <citation type="submission" date="2020-05" db="EMBL/GenBank/DDBJ databases">
        <title>Complete closed genome sequence of Defluviicoccus vanus.</title>
        <authorList>
            <person name="Bessarab I."/>
            <person name="Arumugam K."/>
            <person name="Maszenan A.M."/>
            <person name="Seviour R.J."/>
            <person name="Williams R.B."/>
        </authorList>
    </citation>
    <scope>NUCLEOTIDE SEQUENCE [LARGE SCALE GENOMIC DNA]</scope>
    <source>
        <strain evidence="4 5">Ben 114</strain>
    </source>
</reference>
<feature type="transmembrane region" description="Helical" evidence="2">
    <location>
        <begin position="12"/>
        <end position="31"/>
    </location>
</feature>
<keyword evidence="5" id="KW-1185">Reference proteome</keyword>
<dbReference type="InterPro" id="IPR005119">
    <property type="entry name" value="LysR_subst-bd"/>
</dbReference>
<feature type="domain" description="LysR substrate-binding" evidence="3">
    <location>
        <begin position="3"/>
        <end position="67"/>
    </location>
</feature>
<keyword evidence="2" id="KW-1133">Transmembrane helix</keyword>
<dbReference type="InterPro" id="IPR058163">
    <property type="entry name" value="LysR-type_TF_proteobact-type"/>
</dbReference>
<dbReference type="SUPFAM" id="SSF53850">
    <property type="entry name" value="Periplasmic binding protein-like II"/>
    <property type="match status" value="1"/>
</dbReference>
<evidence type="ECO:0000256" key="1">
    <source>
        <dbReference type="ARBA" id="ARBA00009437"/>
    </source>
</evidence>
<accession>A0A7H1MXH7</accession>
<dbReference type="Proteomes" id="UP000516369">
    <property type="component" value="Chromosome"/>
</dbReference>
<gene>
    <name evidence="4" type="ORF">HQ394_00765</name>
</gene>
<keyword evidence="2" id="KW-0472">Membrane</keyword>
<dbReference type="GO" id="GO:0006351">
    <property type="term" value="P:DNA-templated transcription"/>
    <property type="evidence" value="ECO:0007669"/>
    <property type="project" value="TreeGrafter"/>
</dbReference>
<dbReference type="GO" id="GO:0043565">
    <property type="term" value="F:sequence-specific DNA binding"/>
    <property type="evidence" value="ECO:0007669"/>
    <property type="project" value="TreeGrafter"/>
</dbReference>
<evidence type="ECO:0000313" key="4">
    <source>
        <dbReference type="EMBL" id="QNT68163.1"/>
    </source>
</evidence>
<evidence type="ECO:0000256" key="2">
    <source>
        <dbReference type="SAM" id="Phobius"/>
    </source>
</evidence>
<dbReference type="EMBL" id="CP053923">
    <property type="protein sequence ID" value="QNT68163.1"/>
    <property type="molecule type" value="Genomic_DNA"/>
</dbReference>
<name>A0A7H1MXH7_9PROT</name>
<keyword evidence="2" id="KW-0812">Transmembrane</keyword>
<dbReference type="KEGG" id="dvn:HQ394_00765"/>
<proteinExistence type="inferred from homology"/>
<protein>
    <recommendedName>
        <fullName evidence="3">LysR substrate-binding domain-containing protein</fullName>
    </recommendedName>
</protein>